<dbReference type="InterPro" id="IPR007495">
    <property type="entry name" value="NqrM"/>
</dbReference>
<dbReference type="Pfam" id="PF04400">
    <property type="entry name" value="NqrM"/>
    <property type="match status" value="1"/>
</dbReference>
<evidence type="ECO:0000313" key="2">
    <source>
        <dbReference type="Proteomes" id="UP000519004"/>
    </source>
</evidence>
<dbReference type="EMBL" id="JACHHX010000016">
    <property type="protein sequence ID" value="MBB5016222.1"/>
    <property type="molecule type" value="Genomic_DNA"/>
</dbReference>
<keyword evidence="2" id="KW-1185">Reference proteome</keyword>
<name>A0A7W7Y182_9GAMM</name>
<dbReference type="Proteomes" id="UP000519004">
    <property type="component" value="Unassembled WGS sequence"/>
</dbReference>
<organism evidence="1 2">
    <name type="scientific">Rehaibacterium terrae</name>
    <dbReference type="NCBI Taxonomy" id="1341696"/>
    <lineage>
        <taxon>Bacteria</taxon>
        <taxon>Pseudomonadati</taxon>
        <taxon>Pseudomonadota</taxon>
        <taxon>Gammaproteobacteria</taxon>
        <taxon>Lysobacterales</taxon>
        <taxon>Lysobacteraceae</taxon>
        <taxon>Rehaibacterium</taxon>
    </lineage>
</organism>
<dbReference type="RefSeq" id="WP_183948891.1">
    <property type="nucleotide sequence ID" value="NZ_JACHHX010000016.1"/>
</dbReference>
<dbReference type="PANTHER" id="PTHR40691:SF3">
    <property type="entry name" value="(NA+)-NQR MATURATION NQRM"/>
    <property type="match status" value="1"/>
</dbReference>
<dbReference type="PANTHER" id="PTHR40691">
    <property type="entry name" value="(NA+)-NQR MATURATION NQRM"/>
    <property type="match status" value="1"/>
</dbReference>
<protein>
    <recommendedName>
        <fullName evidence="3">ApbE family protein</fullName>
    </recommendedName>
</protein>
<evidence type="ECO:0000313" key="1">
    <source>
        <dbReference type="EMBL" id="MBB5016222.1"/>
    </source>
</evidence>
<reference evidence="1 2" key="1">
    <citation type="submission" date="2020-08" db="EMBL/GenBank/DDBJ databases">
        <title>Genomic Encyclopedia of Type Strains, Phase IV (KMG-IV): sequencing the most valuable type-strain genomes for metagenomic binning, comparative biology and taxonomic classification.</title>
        <authorList>
            <person name="Goeker M."/>
        </authorList>
    </citation>
    <scope>NUCLEOTIDE SEQUENCE [LARGE SCALE GENOMIC DNA]</scope>
    <source>
        <strain evidence="1 2">DSM 25897</strain>
    </source>
</reference>
<proteinExistence type="predicted"/>
<gene>
    <name evidence="1" type="ORF">HNQ58_002133</name>
</gene>
<comment type="caution">
    <text evidence="1">The sequence shown here is derived from an EMBL/GenBank/DDBJ whole genome shotgun (WGS) entry which is preliminary data.</text>
</comment>
<dbReference type="AlphaFoldDB" id="A0A7W7Y182"/>
<evidence type="ECO:0008006" key="3">
    <source>
        <dbReference type="Google" id="ProtNLM"/>
    </source>
</evidence>
<sequence>MTVLLTILVTVVLVGLLFAGMAIGVMFGREPVKGSCGGLGALGVQGECGICGGKPERCEAARDDAGLSRGGSSQRDS</sequence>
<accession>A0A7W7Y182</accession>